<organism evidence="1">
    <name type="scientific">Caulobacter sp. 73W</name>
    <dbReference type="NCBI Taxonomy" id="3161137"/>
    <lineage>
        <taxon>Bacteria</taxon>
        <taxon>Pseudomonadati</taxon>
        <taxon>Pseudomonadota</taxon>
        <taxon>Alphaproteobacteria</taxon>
        <taxon>Caulobacterales</taxon>
        <taxon>Caulobacteraceae</taxon>
        <taxon>Caulobacter</taxon>
    </lineage>
</organism>
<dbReference type="AlphaFoldDB" id="A0AB39KTQ4"/>
<gene>
    <name evidence="1" type="ORF">ABOZ73_00755</name>
</gene>
<dbReference type="SUPFAM" id="SSF159888">
    <property type="entry name" value="YdhG-like"/>
    <property type="match status" value="1"/>
</dbReference>
<name>A0AB39KTQ4_9CAUL</name>
<proteinExistence type="predicted"/>
<accession>A0AB39KTQ4</accession>
<dbReference type="RefSeq" id="WP_369059916.1">
    <property type="nucleotide sequence ID" value="NZ_CP158375.1"/>
</dbReference>
<protein>
    <submittedName>
        <fullName evidence="1">DUF1801 domain-containing protein</fullName>
    </submittedName>
</protein>
<dbReference type="EMBL" id="CP158375">
    <property type="protein sequence ID" value="XDO96990.1"/>
    <property type="molecule type" value="Genomic_DNA"/>
</dbReference>
<evidence type="ECO:0000313" key="1">
    <source>
        <dbReference type="EMBL" id="XDO96990.1"/>
    </source>
</evidence>
<sequence>MRMTRELEGYMSALAHPMRAEVETVLAALLSEDADIAAGVKWNAPSFSWKGEDRVTFRLHPKGWLQLILHRGAKPRDGAFTFEDESGLITWLAPDRGMIELKDSAAVAANLPAIVAVSRAWMLATV</sequence>
<reference evidence="1" key="1">
    <citation type="submission" date="2024-06" db="EMBL/GenBank/DDBJ databases">
        <title>Caulobacter inopinatus, sp. nov.</title>
        <authorList>
            <person name="Donachie S.P."/>
        </authorList>
    </citation>
    <scope>NUCLEOTIDE SEQUENCE</scope>
    <source>
        <strain evidence="1">73W</strain>
    </source>
</reference>